<evidence type="ECO:0000256" key="6">
    <source>
        <dbReference type="ARBA" id="ARBA00022592"/>
    </source>
</evidence>
<dbReference type="Proteomes" id="UP000504724">
    <property type="component" value="Chromosome"/>
</dbReference>
<dbReference type="SUPFAM" id="SSF109755">
    <property type="entry name" value="PhoU-like"/>
    <property type="match status" value="1"/>
</dbReference>
<comment type="function">
    <text evidence="7 8">Plays a role in the regulation of phosphate uptake.</text>
</comment>
<reference evidence="10 11" key="1">
    <citation type="submission" date="2020-05" db="EMBL/GenBank/DDBJ databases">
        <title>Thiomicrorhabdus sediminis sp.nov. and Thiomicrorhabdus xiamenensis sp.nov., novel sulfur-oxidizing bacteria isolated from coastal sediment.</title>
        <authorList>
            <person name="Liu X."/>
        </authorList>
    </citation>
    <scope>NUCLEOTIDE SEQUENCE [LARGE SCALE GENOMIC DNA]</scope>
    <source>
        <strain evidence="10 11">G2</strain>
    </source>
</reference>
<name>A0A7D4SSQ4_9GAMM</name>
<keyword evidence="4 8" id="KW-0813">Transport</keyword>
<proteinExistence type="inferred from homology"/>
<dbReference type="InterPro" id="IPR038078">
    <property type="entry name" value="PhoU-like_sf"/>
</dbReference>
<evidence type="ECO:0000256" key="1">
    <source>
        <dbReference type="ARBA" id="ARBA00004496"/>
    </source>
</evidence>
<dbReference type="AlphaFoldDB" id="A0A7D4SSQ4"/>
<evidence type="ECO:0000256" key="8">
    <source>
        <dbReference type="PIRNR" id="PIRNR003107"/>
    </source>
</evidence>
<keyword evidence="5 8" id="KW-0963">Cytoplasm</keyword>
<comment type="subunit">
    <text evidence="3 8">Homodimer.</text>
</comment>
<dbReference type="PANTHER" id="PTHR42930">
    <property type="entry name" value="PHOSPHATE-SPECIFIC TRANSPORT SYSTEM ACCESSORY PROTEIN PHOU"/>
    <property type="match status" value="1"/>
</dbReference>
<feature type="domain" description="PhoU" evidence="9">
    <location>
        <begin position="133"/>
        <end position="219"/>
    </location>
</feature>
<dbReference type="FunFam" id="1.20.58.220:FF:000004">
    <property type="entry name" value="Phosphate-specific transport system accessory protein PhoU"/>
    <property type="match status" value="1"/>
</dbReference>
<keyword evidence="11" id="KW-1185">Reference proteome</keyword>
<dbReference type="InterPro" id="IPR028366">
    <property type="entry name" value="PhoU"/>
</dbReference>
<evidence type="ECO:0000256" key="5">
    <source>
        <dbReference type="ARBA" id="ARBA00022490"/>
    </source>
</evidence>
<comment type="subcellular location">
    <subcellularLocation>
        <location evidence="1 8">Cytoplasm</location>
    </subcellularLocation>
</comment>
<dbReference type="GO" id="GO:0030643">
    <property type="term" value="P:intracellular phosphate ion homeostasis"/>
    <property type="evidence" value="ECO:0007669"/>
    <property type="project" value="InterPro"/>
</dbReference>
<dbReference type="NCBIfam" id="TIGR02135">
    <property type="entry name" value="phoU_full"/>
    <property type="match status" value="1"/>
</dbReference>
<accession>A0A7D4SSQ4</accession>
<evidence type="ECO:0000259" key="9">
    <source>
        <dbReference type="Pfam" id="PF01895"/>
    </source>
</evidence>
<dbReference type="EMBL" id="CP054020">
    <property type="protein sequence ID" value="QKI89703.1"/>
    <property type="molecule type" value="Genomic_DNA"/>
</dbReference>
<dbReference type="RefSeq" id="WP_173285776.1">
    <property type="nucleotide sequence ID" value="NZ_CP054020.1"/>
</dbReference>
<sequence length="243" mass="27301">MNRDEFNTHISEQMNRNIEALFNEVLEMGGLVEQQLADLNRALENNDIELAKAAMLQDENINRGEMEIDRLCATVLARQQPTASDLRLIVMAIRIAMDLERMGDEAVKIAKMAMEQCTLGGDCSSMPAYTHLRQLMAASSQMIKTALNGFSRLDTTDVMSIYHEEERMDEVLHQAVEAIKAELLASDTADKVDLQLRMLMAVRAAERITDHALNIGESVAYLVKGQDVRDLDEETMARILSQE</sequence>
<dbReference type="GO" id="GO:0005737">
    <property type="term" value="C:cytoplasm"/>
    <property type="evidence" value="ECO:0007669"/>
    <property type="project" value="UniProtKB-SubCell"/>
</dbReference>
<dbReference type="GO" id="GO:0045936">
    <property type="term" value="P:negative regulation of phosphate metabolic process"/>
    <property type="evidence" value="ECO:0007669"/>
    <property type="project" value="InterPro"/>
</dbReference>
<dbReference type="Gene3D" id="1.20.58.220">
    <property type="entry name" value="Phosphate transport system protein phou homolog 2, domain 2"/>
    <property type="match status" value="2"/>
</dbReference>
<feature type="domain" description="PhoU" evidence="9">
    <location>
        <begin position="25"/>
        <end position="112"/>
    </location>
</feature>
<evidence type="ECO:0000256" key="3">
    <source>
        <dbReference type="ARBA" id="ARBA00011738"/>
    </source>
</evidence>
<evidence type="ECO:0000256" key="2">
    <source>
        <dbReference type="ARBA" id="ARBA00008107"/>
    </source>
</evidence>
<evidence type="ECO:0000256" key="7">
    <source>
        <dbReference type="ARBA" id="ARBA00056181"/>
    </source>
</evidence>
<dbReference type="GO" id="GO:0006817">
    <property type="term" value="P:phosphate ion transport"/>
    <property type="evidence" value="ECO:0007669"/>
    <property type="project" value="UniProtKB-KW"/>
</dbReference>
<dbReference type="InterPro" id="IPR026022">
    <property type="entry name" value="PhoU_dom"/>
</dbReference>
<protein>
    <recommendedName>
        <fullName evidence="8">Phosphate-specific transport system accessory protein PhoU</fullName>
    </recommendedName>
</protein>
<dbReference type="KEGG" id="txa:HQN79_09040"/>
<organism evidence="10 11">
    <name type="scientific">Thiomicrorhabdus xiamenensis</name>
    <dbReference type="NCBI Taxonomy" id="2739063"/>
    <lineage>
        <taxon>Bacteria</taxon>
        <taxon>Pseudomonadati</taxon>
        <taxon>Pseudomonadota</taxon>
        <taxon>Gammaproteobacteria</taxon>
        <taxon>Thiotrichales</taxon>
        <taxon>Piscirickettsiaceae</taxon>
        <taxon>Thiomicrorhabdus</taxon>
    </lineage>
</organism>
<comment type="similarity">
    <text evidence="2 8">Belongs to the PhoU family.</text>
</comment>
<evidence type="ECO:0000313" key="11">
    <source>
        <dbReference type="Proteomes" id="UP000504724"/>
    </source>
</evidence>
<evidence type="ECO:0000256" key="4">
    <source>
        <dbReference type="ARBA" id="ARBA00022448"/>
    </source>
</evidence>
<dbReference type="Pfam" id="PF01895">
    <property type="entry name" value="PhoU"/>
    <property type="match status" value="2"/>
</dbReference>
<keyword evidence="6 8" id="KW-0592">Phosphate transport</keyword>
<dbReference type="PANTHER" id="PTHR42930:SF3">
    <property type="entry name" value="PHOSPHATE-SPECIFIC TRANSPORT SYSTEM ACCESSORY PROTEIN PHOU"/>
    <property type="match status" value="1"/>
</dbReference>
<gene>
    <name evidence="10" type="primary">phoU</name>
    <name evidence="10" type="ORF">HQN79_09040</name>
</gene>
<dbReference type="PIRSF" id="PIRSF003107">
    <property type="entry name" value="PhoU"/>
    <property type="match status" value="1"/>
</dbReference>
<evidence type="ECO:0000313" key="10">
    <source>
        <dbReference type="EMBL" id="QKI89703.1"/>
    </source>
</evidence>